<gene>
    <name evidence="1" type="ORF">CEXT_472141</name>
</gene>
<evidence type="ECO:0000313" key="2">
    <source>
        <dbReference type="Proteomes" id="UP001054945"/>
    </source>
</evidence>
<dbReference type="EMBL" id="BPLR01002420">
    <property type="protein sequence ID" value="GIX73514.1"/>
    <property type="molecule type" value="Genomic_DNA"/>
</dbReference>
<evidence type="ECO:0000313" key="1">
    <source>
        <dbReference type="EMBL" id="GIX73514.1"/>
    </source>
</evidence>
<organism evidence="1 2">
    <name type="scientific">Caerostris extrusa</name>
    <name type="common">Bark spider</name>
    <name type="synonym">Caerostris bankana</name>
    <dbReference type="NCBI Taxonomy" id="172846"/>
    <lineage>
        <taxon>Eukaryota</taxon>
        <taxon>Metazoa</taxon>
        <taxon>Ecdysozoa</taxon>
        <taxon>Arthropoda</taxon>
        <taxon>Chelicerata</taxon>
        <taxon>Arachnida</taxon>
        <taxon>Araneae</taxon>
        <taxon>Araneomorphae</taxon>
        <taxon>Entelegynae</taxon>
        <taxon>Araneoidea</taxon>
        <taxon>Araneidae</taxon>
        <taxon>Caerostris</taxon>
    </lineage>
</organism>
<sequence>MYYSFWQVCQQTDAKKDVSGVHFLSGKEVKEVSESMLTSRAGDSYLSGVSFRAHFANDLLTLELAIRPLLLMMDGSPVLFLSGGYFGWRLRLTVDVWDVGLH</sequence>
<proteinExistence type="predicted"/>
<keyword evidence="2" id="KW-1185">Reference proteome</keyword>
<comment type="caution">
    <text evidence="1">The sequence shown here is derived from an EMBL/GenBank/DDBJ whole genome shotgun (WGS) entry which is preliminary data.</text>
</comment>
<reference evidence="1 2" key="1">
    <citation type="submission" date="2021-06" db="EMBL/GenBank/DDBJ databases">
        <title>Caerostris extrusa draft genome.</title>
        <authorList>
            <person name="Kono N."/>
            <person name="Arakawa K."/>
        </authorList>
    </citation>
    <scope>NUCLEOTIDE SEQUENCE [LARGE SCALE GENOMIC DNA]</scope>
</reference>
<dbReference type="Proteomes" id="UP001054945">
    <property type="component" value="Unassembled WGS sequence"/>
</dbReference>
<dbReference type="AlphaFoldDB" id="A0AAV4MRP3"/>
<name>A0AAV4MRP3_CAEEX</name>
<protein>
    <submittedName>
        <fullName evidence="1">Uncharacterized protein</fullName>
    </submittedName>
</protein>
<accession>A0AAV4MRP3</accession>